<evidence type="ECO:0000313" key="2">
    <source>
        <dbReference type="Proteomes" id="UP001470230"/>
    </source>
</evidence>
<dbReference type="InterPro" id="IPR011009">
    <property type="entry name" value="Kinase-like_dom_sf"/>
</dbReference>
<keyword evidence="2" id="KW-1185">Reference proteome</keyword>
<evidence type="ECO:0000313" key="1">
    <source>
        <dbReference type="EMBL" id="KAK8842076.1"/>
    </source>
</evidence>
<reference evidence="1 2" key="1">
    <citation type="submission" date="2024-04" db="EMBL/GenBank/DDBJ databases">
        <title>Tritrichomonas musculus Genome.</title>
        <authorList>
            <person name="Alves-Ferreira E."/>
            <person name="Grigg M."/>
            <person name="Lorenzi H."/>
            <person name="Galac M."/>
        </authorList>
    </citation>
    <scope>NUCLEOTIDE SEQUENCE [LARGE SCALE GENOMIC DNA]</scope>
    <source>
        <strain evidence="1 2">EAF2021</strain>
    </source>
</reference>
<dbReference type="EMBL" id="JAPFFF010000039">
    <property type="protein sequence ID" value="KAK8842076.1"/>
    <property type="molecule type" value="Genomic_DNA"/>
</dbReference>
<protein>
    <recommendedName>
        <fullName evidence="3">Serine-threonine/tyrosine-protein kinase catalytic domain-containing protein</fullName>
    </recommendedName>
</protein>
<evidence type="ECO:0008006" key="3">
    <source>
        <dbReference type="Google" id="ProtNLM"/>
    </source>
</evidence>
<gene>
    <name evidence="1" type="ORF">M9Y10_026298</name>
</gene>
<dbReference type="Gene3D" id="1.10.510.10">
    <property type="entry name" value="Transferase(Phosphotransferase) domain 1"/>
    <property type="match status" value="1"/>
</dbReference>
<name>A0ABR2H892_9EUKA</name>
<accession>A0ABR2H892</accession>
<comment type="caution">
    <text evidence="1">The sequence shown here is derived from an EMBL/GenBank/DDBJ whole genome shotgun (WGS) entry which is preliminary data.</text>
</comment>
<organism evidence="1 2">
    <name type="scientific">Tritrichomonas musculus</name>
    <dbReference type="NCBI Taxonomy" id="1915356"/>
    <lineage>
        <taxon>Eukaryota</taxon>
        <taxon>Metamonada</taxon>
        <taxon>Parabasalia</taxon>
        <taxon>Tritrichomonadida</taxon>
        <taxon>Tritrichomonadidae</taxon>
        <taxon>Tritrichomonas</taxon>
    </lineage>
</organism>
<dbReference type="Proteomes" id="UP001470230">
    <property type="component" value="Unassembled WGS sequence"/>
</dbReference>
<dbReference type="SUPFAM" id="SSF56112">
    <property type="entry name" value="Protein kinase-like (PK-like)"/>
    <property type="match status" value="1"/>
</dbReference>
<sequence>MSRFTSNVPEKMQELIKKCWSDNPSDRPSFDEIFKTLSSDFSYSDESADEEEIEEYISTLNGERRDKKDREKAEIIVSMLSEIEEPKEKCRSYEILQSTNDDFITGLNCIDGTNTNISPAISSLERSSESGNRYVSYLKYYIFKFFLRILTISFFCSCFHLKLSSKNWTIVFFYATF</sequence>
<proteinExistence type="predicted"/>